<dbReference type="InterPro" id="IPR039537">
    <property type="entry name" value="Retrotran_Ty1/copia-like"/>
</dbReference>
<dbReference type="Pfam" id="PF00665">
    <property type="entry name" value="rve"/>
    <property type="match status" value="1"/>
</dbReference>
<evidence type="ECO:0000259" key="1">
    <source>
        <dbReference type="PROSITE" id="PS50994"/>
    </source>
</evidence>
<dbReference type="PANTHER" id="PTHR42648">
    <property type="entry name" value="TRANSPOSASE, PUTATIVE-RELATED"/>
    <property type="match status" value="1"/>
</dbReference>
<dbReference type="RefSeq" id="WP_322527383.1">
    <property type="nucleotide sequence ID" value="NZ_CP140151.1"/>
</dbReference>
<name>A0ABZ0YCY1_9GAMM</name>
<dbReference type="Gene3D" id="3.30.420.10">
    <property type="entry name" value="Ribonuclease H-like superfamily/Ribonuclease H"/>
    <property type="match status" value="1"/>
</dbReference>
<dbReference type="InterPro" id="IPR047656">
    <property type="entry name" value="IS481-like_transpos"/>
</dbReference>
<organism evidence="2 3">
    <name type="scientific">Chromohalobacter canadensis</name>
    <dbReference type="NCBI Taxonomy" id="141389"/>
    <lineage>
        <taxon>Bacteria</taxon>
        <taxon>Pseudomonadati</taxon>
        <taxon>Pseudomonadota</taxon>
        <taxon>Gammaproteobacteria</taxon>
        <taxon>Oceanospirillales</taxon>
        <taxon>Halomonadaceae</taxon>
        <taxon>Chromohalobacter</taxon>
    </lineage>
</organism>
<dbReference type="InterPro" id="IPR036397">
    <property type="entry name" value="RNaseH_sf"/>
</dbReference>
<proteinExistence type="predicted"/>
<dbReference type="NCBIfam" id="NF033577">
    <property type="entry name" value="transpos_IS481"/>
    <property type="match status" value="1"/>
</dbReference>
<feature type="domain" description="Integrase catalytic" evidence="1">
    <location>
        <begin position="136"/>
        <end position="310"/>
    </location>
</feature>
<protein>
    <submittedName>
        <fullName evidence="2">IS481 family transposase</fullName>
    </submittedName>
</protein>
<dbReference type="SUPFAM" id="SSF53098">
    <property type="entry name" value="Ribonuclease H-like"/>
    <property type="match status" value="1"/>
</dbReference>
<dbReference type="PROSITE" id="PS50994">
    <property type="entry name" value="INTEGRASE"/>
    <property type="match status" value="1"/>
</dbReference>
<accession>A0ABZ0YCY1</accession>
<dbReference type="InterPro" id="IPR012337">
    <property type="entry name" value="RNaseH-like_sf"/>
</dbReference>
<reference evidence="2 3" key="1">
    <citation type="submission" date="2023-11" db="EMBL/GenBank/DDBJ databases">
        <title>MicrobeMod: A computational toolkit for identifying prokaryotic methylation and restriction-modification with nanopore sequencing.</title>
        <authorList>
            <person name="Crits-Christoph A."/>
            <person name="Kang S.C."/>
            <person name="Lee H."/>
            <person name="Ostrov N."/>
        </authorList>
    </citation>
    <scope>NUCLEOTIDE SEQUENCE [LARGE SCALE GENOMIC DNA]</scope>
    <source>
        <strain evidence="2 3">ATCC 43984</strain>
    </source>
</reference>
<dbReference type="InterPro" id="IPR001584">
    <property type="entry name" value="Integrase_cat-core"/>
</dbReference>
<dbReference type="Proteomes" id="UP001321908">
    <property type="component" value="Chromosome"/>
</dbReference>
<evidence type="ECO:0000313" key="3">
    <source>
        <dbReference type="Proteomes" id="UP001321908"/>
    </source>
</evidence>
<dbReference type="PANTHER" id="PTHR42648:SF18">
    <property type="entry name" value="RETROTRANSPOSON, UNCLASSIFIED-LIKE PROTEIN"/>
    <property type="match status" value="1"/>
</dbReference>
<sequence length="357" mass="41590">MDIKLHKQATTTPKIRAEIQAAPSSISDSELARQYGVAVSTIRRWRYRDDVQDRPHTRHNLLATLTSEQEEVLIAAREFLRLGLDDLLVVAREFLNPGLSRSGLHRMLKRREVPTLAELSRRDAGDDEKPRHKPFKDYEPGYVHIDIKHLPRMPDEEQKRYLYVAIDRATRWVHLEVRRSQSAKDARAFMKRVEEKAPFQVQTVLTDNGKSFTDRFTRAGERKPSGNHPFDQECQALGIEHRLIKPGRPQTNGMVERFNGRISDVLATRRYTSGEDLEQTLKRYTWLYNHHIPQKALHHQSPIAMMKEWQTKRPELFTKRVVNHTGPDNYSQKSDQRLKQLTNKSSRFATRGSFGLQ</sequence>
<keyword evidence="3" id="KW-1185">Reference proteome</keyword>
<evidence type="ECO:0000313" key="2">
    <source>
        <dbReference type="EMBL" id="WQH09573.1"/>
    </source>
</evidence>
<gene>
    <name evidence="2" type="ORF">SR908_02620</name>
</gene>
<dbReference type="EMBL" id="CP140151">
    <property type="protein sequence ID" value="WQH09573.1"/>
    <property type="molecule type" value="Genomic_DNA"/>
</dbReference>